<evidence type="ECO:0000313" key="3">
    <source>
        <dbReference type="Proteomes" id="UP000253977"/>
    </source>
</evidence>
<evidence type="ECO:0000313" key="2">
    <source>
        <dbReference type="EMBL" id="RDD66458.1"/>
    </source>
</evidence>
<dbReference type="Proteomes" id="UP000253977">
    <property type="component" value="Unassembled WGS sequence"/>
</dbReference>
<feature type="transmembrane region" description="Helical" evidence="1">
    <location>
        <begin position="39"/>
        <end position="59"/>
    </location>
</feature>
<reference evidence="2 3" key="1">
    <citation type="submission" date="2018-07" db="EMBL/GenBank/DDBJ databases">
        <title>Thalassococcus profundi sp. nov., a marine bacterium isolated from deep seawater of Okinawa Trough.</title>
        <authorList>
            <person name="Yu M."/>
        </authorList>
    </citation>
    <scope>NUCLEOTIDE SEQUENCE [LARGE SCALE GENOMIC DNA]</scope>
    <source>
        <strain evidence="2 3">WRAS1</strain>
    </source>
</reference>
<keyword evidence="1" id="KW-1133">Transmembrane helix</keyword>
<keyword evidence="1" id="KW-0472">Membrane</keyword>
<protein>
    <submittedName>
        <fullName evidence="2">Uncharacterized protein</fullName>
    </submittedName>
</protein>
<organism evidence="2 3">
    <name type="scientific">Thalassococcus profundi</name>
    <dbReference type="NCBI Taxonomy" id="2282382"/>
    <lineage>
        <taxon>Bacteria</taxon>
        <taxon>Pseudomonadati</taxon>
        <taxon>Pseudomonadota</taxon>
        <taxon>Alphaproteobacteria</taxon>
        <taxon>Rhodobacterales</taxon>
        <taxon>Roseobacteraceae</taxon>
        <taxon>Thalassococcus</taxon>
    </lineage>
</organism>
<accession>A0A369TMG6</accession>
<dbReference type="EMBL" id="QPMK01000006">
    <property type="protein sequence ID" value="RDD66458.1"/>
    <property type="molecule type" value="Genomic_DNA"/>
</dbReference>
<dbReference type="RefSeq" id="WP_114511028.1">
    <property type="nucleotide sequence ID" value="NZ_QPMK01000006.1"/>
</dbReference>
<comment type="caution">
    <text evidence="2">The sequence shown here is derived from an EMBL/GenBank/DDBJ whole genome shotgun (WGS) entry which is preliminary data.</text>
</comment>
<dbReference type="AlphaFoldDB" id="A0A369TMG6"/>
<gene>
    <name evidence="2" type="ORF">DU478_10740</name>
</gene>
<keyword evidence="3" id="KW-1185">Reference proteome</keyword>
<sequence>MGVIRPAAKAALWRWRETLIGLGLMALGGWWGFFTGGGLLHYVGYAVLLAGAALVVAGVQRARFRQGGGGPGVVQITEGRIGYFGPLDGGLVDLREMTQLRLDRRDTPPHWVLEQPGQPPLHIPLTAAGADQLFDAFATLPGLRTEHMLRQMQATGAKAVVIWQKPETRDSIVRLH</sequence>
<dbReference type="OrthoDB" id="7851333at2"/>
<proteinExistence type="predicted"/>
<name>A0A369TMG6_9RHOB</name>
<keyword evidence="1" id="KW-0812">Transmembrane</keyword>
<feature type="transmembrane region" description="Helical" evidence="1">
    <location>
        <begin position="12"/>
        <end position="33"/>
    </location>
</feature>
<evidence type="ECO:0000256" key="1">
    <source>
        <dbReference type="SAM" id="Phobius"/>
    </source>
</evidence>